<dbReference type="AlphaFoldDB" id="A0A3A8G5W4"/>
<reference evidence="3 4" key="1">
    <citation type="submission" date="2018-09" db="EMBL/GenBank/DDBJ databases">
        <title>The draft genome of Acinetobacter spp. strains.</title>
        <authorList>
            <person name="Qin J."/>
            <person name="Feng Y."/>
            <person name="Zong Z."/>
        </authorList>
    </citation>
    <scope>NUCLEOTIDE SEQUENCE [LARGE SCALE GENOMIC DNA]</scope>
    <source>
        <strain evidence="3 4">WCHAc060002</strain>
    </source>
</reference>
<feature type="chain" id="PRO_5017479959" evidence="2">
    <location>
        <begin position="20"/>
        <end position="297"/>
    </location>
</feature>
<keyword evidence="2" id="KW-0732">Signal</keyword>
<accession>A0A3A8G5W4</accession>
<name>A0A3A8G5W4_9GAMM</name>
<evidence type="ECO:0000256" key="1">
    <source>
        <dbReference type="SAM" id="MobiDB-lite"/>
    </source>
</evidence>
<sequence length="297" mass="32389">MNNWLKIALVASLPVLANAHTASPFLLPDTFDTTSSNVTFQSAITIEKFFAPSMNFKTTYVVTNPDGKTVAINPATSLKRFSIAEFDLPSEGTYRIRTQDATGNSTKYALVDGRWLRVRPVRNPQNAPARPAAEKAPEQAKAPAATPAQPPRVIAADQVPENAQILEATNTFIAESFVTKGKPTAIPAVTNKGFEVKLITHPNELFSGESLKAQVLYNGKAVPDLEVDVYKGASTYEPNAKRELPHVLTNKKGEFEIKFDKAGIYLISASYPEANTDNTKKPNTENFTYGLTVEVAE</sequence>
<evidence type="ECO:0000256" key="2">
    <source>
        <dbReference type="SAM" id="SignalP"/>
    </source>
</evidence>
<dbReference type="EMBL" id="RAXZ01000004">
    <property type="protein sequence ID" value="RKG54335.1"/>
    <property type="molecule type" value="Genomic_DNA"/>
</dbReference>
<evidence type="ECO:0000313" key="3">
    <source>
        <dbReference type="EMBL" id="RKG54335.1"/>
    </source>
</evidence>
<organism evidence="3 4">
    <name type="scientific">Acinetobacter cumulans</name>
    <dbReference type="NCBI Taxonomy" id="2136182"/>
    <lineage>
        <taxon>Bacteria</taxon>
        <taxon>Pseudomonadati</taxon>
        <taxon>Pseudomonadota</taxon>
        <taxon>Gammaproteobacteria</taxon>
        <taxon>Moraxellales</taxon>
        <taxon>Moraxellaceae</taxon>
        <taxon>Acinetobacter</taxon>
    </lineage>
</organism>
<gene>
    <name evidence="3" type="ORF">D7V64_05170</name>
</gene>
<protein>
    <submittedName>
        <fullName evidence="3">DUF4198 domain-containing protein</fullName>
    </submittedName>
</protein>
<dbReference type="InterPro" id="IPR019613">
    <property type="entry name" value="DUF4198"/>
</dbReference>
<proteinExistence type="predicted"/>
<dbReference type="Pfam" id="PF10670">
    <property type="entry name" value="DUF4198"/>
    <property type="match status" value="1"/>
</dbReference>
<dbReference type="RefSeq" id="WP_120367043.1">
    <property type="nucleotide sequence ID" value="NZ_RAXZ01000004.1"/>
</dbReference>
<feature type="signal peptide" evidence="2">
    <location>
        <begin position="1"/>
        <end position="19"/>
    </location>
</feature>
<dbReference type="Proteomes" id="UP000281084">
    <property type="component" value="Unassembled WGS sequence"/>
</dbReference>
<comment type="caution">
    <text evidence="3">The sequence shown here is derived from an EMBL/GenBank/DDBJ whole genome shotgun (WGS) entry which is preliminary data.</text>
</comment>
<feature type="region of interest" description="Disordered" evidence="1">
    <location>
        <begin position="123"/>
        <end position="149"/>
    </location>
</feature>
<evidence type="ECO:0000313" key="4">
    <source>
        <dbReference type="Proteomes" id="UP000281084"/>
    </source>
</evidence>